<accession>A0ABV0NQI5</accession>
<evidence type="ECO:0000313" key="2">
    <source>
        <dbReference type="Proteomes" id="UP001476798"/>
    </source>
</evidence>
<gene>
    <name evidence="1" type="ORF">GOODEAATRI_034590</name>
</gene>
<name>A0ABV0NQI5_9TELE</name>
<dbReference type="EMBL" id="JAHRIO010049430">
    <property type="protein sequence ID" value="MEQ2173677.1"/>
    <property type="molecule type" value="Genomic_DNA"/>
</dbReference>
<reference evidence="1 2" key="1">
    <citation type="submission" date="2021-06" db="EMBL/GenBank/DDBJ databases">
        <authorList>
            <person name="Palmer J.M."/>
        </authorList>
    </citation>
    <scope>NUCLEOTIDE SEQUENCE [LARGE SCALE GENOMIC DNA]</scope>
    <source>
        <strain evidence="1 2">GA_2019</strain>
        <tissue evidence="1">Muscle</tissue>
    </source>
</reference>
<protein>
    <submittedName>
        <fullName evidence="1">Uncharacterized protein</fullName>
    </submittedName>
</protein>
<sequence length="131" mass="13889">MALWSKSLPASFCLSRYAPPLLSCETGWKWHRNFISSGFYTLGDVRAATSVELRVSKCATKMDGPNTKNPAVGSDSEQHVSDGWSCDQLTCVYATVLSQVGGDGEGLPTLLADVGPLPSVGPHVFLQVASG</sequence>
<keyword evidence="2" id="KW-1185">Reference proteome</keyword>
<proteinExistence type="predicted"/>
<dbReference type="Proteomes" id="UP001476798">
    <property type="component" value="Unassembled WGS sequence"/>
</dbReference>
<organism evidence="1 2">
    <name type="scientific">Goodea atripinnis</name>
    <dbReference type="NCBI Taxonomy" id="208336"/>
    <lineage>
        <taxon>Eukaryota</taxon>
        <taxon>Metazoa</taxon>
        <taxon>Chordata</taxon>
        <taxon>Craniata</taxon>
        <taxon>Vertebrata</taxon>
        <taxon>Euteleostomi</taxon>
        <taxon>Actinopterygii</taxon>
        <taxon>Neopterygii</taxon>
        <taxon>Teleostei</taxon>
        <taxon>Neoteleostei</taxon>
        <taxon>Acanthomorphata</taxon>
        <taxon>Ovalentaria</taxon>
        <taxon>Atherinomorphae</taxon>
        <taxon>Cyprinodontiformes</taxon>
        <taxon>Goodeidae</taxon>
        <taxon>Goodea</taxon>
    </lineage>
</organism>
<evidence type="ECO:0000313" key="1">
    <source>
        <dbReference type="EMBL" id="MEQ2173677.1"/>
    </source>
</evidence>
<comment type="caution">
    <text evidence="1">The sequence shown here is derived from an EMBL/GenBank/DDBJ whole genome shotgun (WGS) entry which is preliminary data.</text>
</comment>